<organism evidence="2 3">
    <name type="scientific">Amphiprion percula</name>
    <name type="common">Orange clownfish</name>
    <name type="synonym">Lutjanus percula</name>
    <dbReference type="NCBI Taxonomy" id="161767"/>
    <lineage>
        <taxon>Eukaryota</taxon>
        <taxon>Metazoa</taxon>
        <taxon>Chordata</taxon>
        <taxon>Craniata</taxon>
        <taxon>Vertebrata</taxon>
        <taxon>Euteleostomi</taxon>
        <taxon>Actinopterygii</taxon>
        <taxon>Neopterygii</taxon>
        <taxon>Teleostei</taxon>
        <taxon>Neoteleostei</taxon>
        <taxon>Acanthomorphata</taxon>
        <taxon>Ovalentaria</taxon>
        <taxon>Pomacentridae</taxon>
        <taxon>Amphiprion</taxon>
    </lineage>
</organism>
<dbReference type="GO" id="GO:0005509">
    <property type="term" value="F:calcium ion binding"/>
    <property type="evidence" value="ECO:0007669"/>
    <property type="project" value="TreeGrafter"/>
</dbReference>
<dbReference type="GO" id="GO:0005615">
    <property type="term" value="C:extracellular space"/>
    <property type="evidence" value="ECO:0007669"/>
    <property type="project" value="TreeGrafter"/>
</dbReference>
<dbReference type="InterPro" id="IPR013787">
    <property type="entry name" value="S100_Ca-bd_sub"/>
</dbReference>
<dbReference type="GO" id="GO:0043123">
    <property type="term" value="P:positive regulation of canonical NF-kappaB signal transduction"/>
    <property type="evidence" value="ECO:0007669"/>
    <property type="project" value="TreeGrafter"/>
</dbReference>
<dbReference type="GO" id="GO:0005634">
    <property type="term" value="C:nucleus"/>
    <property type="evidence" value="ECO:0007669"/>
    <property type="project" value="TreeGrafter"/>
</dbReference>
<dbReference type="PANTHER" id="PTHR11639">
    <property type="entry name" value="S100 CALCIUM-BINDING PROTEIN"/>
    <property type="match status" value="1"/>
</dbReference>
<keyword evidence="3" id="KW-1185">Reference proteome</keyword>
<evidence type="ECO:0000259" key="1">
    <source>
        <dbReference type="SMART" id="SM01394"/>
    </source>
</evidence>
<dbReference type="InterPro" id="IPR011992">
    <property type="entry name" value="EF-hand-dom_pair"/>
</dbReference>
<reference evidence="2 3" key="1">
    <citation type="submission" date="2018-03" db="EMBL/GenBank/DDBJ databases">
        <title>Finding Nemo's genes: A chromosome-scale reference assembly of the genome of the orange clownfish Amphiprion percula.</title>
        <authorList>
            <person name="Lehmann R."/>
        </authorList>
    </citation>
    <scope>NUCLEOTIDE SEQUENCE</scope>
</reference>
<dbReference type="GeneTree" id="ENSGT00940000161997"/>
<dbReference type="AlphaFoldDB" id="A0A3P8SH20"/>
<evidence type="ECO:0000313" key="2">
    <source>
        <dbReference type="Ensembl" id="ENSAPEP00000011432.1"/>
    </source>
</evidence>
<sequence length="89" mass="10528">MSDLEVGMVTIIRVFHKYSGLKGKLKKAELKDLINNEMNHFIMMFRKNSMKFDKIIHSQLMMNCSFTLIDFKEFITLIAMIHLEESLKK</sequence>
<accession>A0A3P8SH20</accession>
<protein>
    <recommendedName>
        <fullName evidence="1">S100/CaBP-9k-type calcium binding subdomain domain-containing protein</fullName>
    </recommendedName>
</protein>
<dbReference type="Ensembl" id="ENSAPET00000011740.1">
    <property type="protein sequence ID" value="ENSAPEP00000011432.1"/>
    <property type="gene ID" value="ENSAPEG00000008005.1"/>
</dbReference>
<evidence type="ECO:0000313" key="3">
    <source>
        <dbReference type="Proteomes" id="UP000265080"/>
    </source>
</evidence>
<dbReference type="Gene3D" id="1.10.238.10">
    <property type="entry name" value="EF-hand"/>
    <property type="match status" value="1"/>
</dbReference>
<dbReference type="GO" id="GO:0008284">
    <property type="term" value="P:positive regulation of cell population proliferation"/>
    <property type="evidence" value="ECO:0007669"/>
    <property type="project" value="TreeGrafter"/>
</dbReference>
<dbReference type="Pfam" id="PF01023">
    <property type="entry name" value="S_100"/>
    <property type="match status" value="1"/>
</dbReference>
<dbReference type="SUPFAM" id="SSF47473">
    <property type="entry name" value="EF-hand"/>
    <property type="match status" value="1"/>
</dbReference>
<dbReference type="GO" id="GO:0044548">
    <property type="term" value="F:S100 protein binding"/>
    <property type="evidence" value="ECO:0007669"/>
    <property type="project" value="TreeGrafter"/>
</dbReference>
<dbReference type="Proteomes" id="UP000265080">
    <property type="component" value="Chromosome 6"/>
</dbReference>
<reference evidence="2" key="3">
    <citation type="submission" date="2025-09" db="UniProtKB">
        <authorList>
            <consortium name="Ensembl"/>
        </authorList>
    </citation>
    <scope>IDENTIFICATION</scope>
</reference>
<reference evidence="2" key="2">
    <citation type="submission" date="2025-08" db="UniProtKB">
        <authorList>
            <consortium name="Ensembl"/>
        </authorList>
    </citation>
    <scope>IDENTIFICATION</scope>
</reference>
<dbReference type="GO" id="GO:0050786">
    <property type="term" value="F:RAGE receptor binding"/>
    <property type="evidence" value="ECO:0007669"/>
    <property type="project" value="TreeGrafter"/>
</dbReference>
<name>A0A3P8SH20_AMPPE</name>
<dbReference type="SMART" id="SM01394">
    <property type="entry name" value="S_100"/>
    <property type="match status" value="1"/>
</dbReference>
<dbReference type="GO" id="GO:0005737">
    <property type="term" value="C:cytoplasm"/>
    <property type="evidence" value="ECO:0007669"/>
    <property type="project" value="TreeGrafter"/>
</dbReference>
<proteinExistence type="predicted"/>
<dbReference type="PANTHER" id="PTHR11639:SF142">
    <property type="entry name" value="PROTEIN S100-B"/>
    <property type="match status" value="1"/>
</dbReference>
<dbReference type="GO" id="GO:0048306">
    <property type="term" value="F:calcium-dependent protein binding"/>
    <property type="evidence" value="ECO:0007669"/>
    <property type="project" value="TreeGrafter"/>
</dbReference>
<feature type="domain" description="S100/CaBP-9k-type calcium binding subdomain" evidence="1">
    <location>
        <begin position="4"/>
        <end position="43"/>
    </location>
</feature>